<keyword evidence="7 8" id="KW-0573">Peptidoglycan synthesis</keyword>
<keyword evidence="7 8" id="KW-0133">Cell shape</keyword>
<gene>
    <name evidence="7 11" type="primary">murD</name>
    <name evidence="11" type="ORF">EPICR_70126</name>
</gene>
<dbReference type="UniPathway" id="UPA00219"/>
<dbReference type="InterPro" id="IPR036615">
    <property type="entry name" value="Mur_ligase_C_dom_sf"/>
</dbReference>
<dbReference type="GO" id="GO:0051301">
    <property type="term" value="P:cell division"/>
    <property type="evidence" value="ECO:0007669"/>
    <property type="project" value="UniProtKB-KW"/>
</dbReference>
<dbReference type="EMBL" id="CAACVI010000050">
    <property type="protein sequence ID" value="VEN75284.1"/>
    <property type="molecule type" value="Genomic_DNA"/>
</dbReference>
<comment type="similarity">
    <text evidence="7">Belongs to the MurCDEF family.</text>
</comment>
<organism evidence="11">
    <name type="scientific">uncultured Desulfobacteraceae bacterium</name>
    <dbReference type="NCBI Taxonomy" id="218296"/>
    <lineage>
        <taxon>Bacteria</taxon>
        <taxon>Pseudomonadati</taxon>
        <taxon>Thermodesulfobacteriota</taxon>
        <taxon>Desulfobacteria</taxon>
        <taxon>Desulfobacterales</taxon>
        <taxon>Desulfobacteraceae</taxon>
        <taxon>environmental samples</taxon>
    </lineage>
</organism>
<name>A0A484HJI2_9BACT</name>
<dbReference type="GO" id="GO:0005524">
    <property type="term" value="F:ATP binding"/>
    <property type="evidence" value="ECO:0007669"/>
    <property type="project" value="UniProtKB-UniRule"/>
</dbReference>
<reference evidence="11" key="1">
    <citation type="submission" date="2019-01" db="EMBL/GenBank/DDBJ databases">
        <authorList>
            <consortium name="Genoscope - CEA"/>
            <person name="William W."/>
        </authorList>
    </citation>
    <scope>NUCLEOTIDE SEQUENCE</scope>
    <source>
        <strain evidence="11">CR-1</strain>
    </source>
</reference>
<dbReference type="PANTHER" id="PTHR43692">
    <property type="entry name" value="UDP-N-ACETYLMURAMOYLALANINE--D-GLUTAMATE LIGASE"/>
    <property type="match status" value="1"/>
</dbReference>
<evidence type="ECO:0000256" key="3">
    <source>
        <dbReference type="ARBA" id="ARBA00022490"/>
    </source>
</evidence>
<evidence type="ECO:0000313" key="11">
    <source>
        <dbReference type="EMBL" id="VEN75284.1"/>
    </source>
</evidence>
<dbReference type="SUPFAM" id="SSF53244">
    <property type="entry name" value="MurD-like peptide ligases, peptide-binding domain"/>
    <property type="match status" value="1"/>
</dbReference>
<evidence type="ECO:0000256" key="6">
    <source>
        <dbReference type="ARBA" id="ARBA00022840"/>
    </source>
</evidence>
<evidence type="ECO:0000256" key="2">
    <source>
        <dbReference type="ARBA" id="ARBA00004752"/>
    </source>
</evidence>
<dbReference type="Gene3D" id="3.40.1190.10">
    <property type="entry name" value="Mur-like, catalytic domain"/>
    <property type="match status" value="1"/>
</dbReference>
<dbReference type="PANTHER" id="PTHR43692:SF1">
    <property type="entry name" value="UDP-N-ACETYLMURAMOYLALANINE--D-GLUTAMATE LIGASE"/>
    <property type="match status" value="1"/>
</dbReference>
<dbReference type="AlphaFoldDB" id="A0A484HJI2"/>
<dbReference type="InterPro" id="IPR005762">
    <property type="entry name" value="MurD"/>
</dbReference>
<dbReference type="HAMAP" id="MF_00639">
    <property type="entry name" value="MurD"/>
    <property type="match status" value="1"/>
</dbReference>
<dbReference type="InterPro" id="IPR004101">
    <property type="entry name" value="Mur_ligase_C"/>
</dbReference>
<dbReference type="GO" id="GO:0009252">
    <property type="term" value="P:peptidoglycan biosynthetic process"/>
    <property type="evidence" value="ECO:0007669"/>
    <property type="project" value="UniProtKB-UniRule"/>
</dbReference>
<comment type="pathway">
    <text evidence="2 7 8">Cell wall biogenesis; peptidoglycan biosynthesis.</text>
</comment>
<evidence type="ECO:0000256" key="5">
    <source>
        <dbReference type="ARBA" id="ARBA00022741"/>
    </source>
</evidence>
<dbReference type="GO" id="GO:0071555">
    <property type="term" value="P:cell wall organization"/>
    <property type="evidence" value="ECO:0007669"/>
    <property type="project" value="UniProtKB-KW"/>
</dbReference>
<keyword evidence="7 8" id="KW-0132">Cell division</keyword>
<evidence type="ECO:0000259" key="9">
    <source>
        <dbReference type="Pfam" id="PF02875"/>
    </source>
</evidence>
<comment type="function">
    <text evidence="7 8">Cell wall formation. Catalyzes the addition of glutamate to the nucleotide precursor UDP-N-acetylmuramoyl-L-alanine (UMA).</text>
</comment>
<comment type="subcellular location">
    <subcellularLocation>
        <location evidence="1 7 8">Cytoplasm</location>
    </subcellularLocation>
</comment>
<dbReference type="GO" id="GO:0005737">
    <property type="term" value="C:cytoplasm"/>
    <property type="evidence" value="ECO:0007669"/>
    <property type="project" value="UniProtKB-SubCell"/>
</dbReference>
<dbReference type="Pfam" id="PF21799">
    <property type="entry name" value="MurD-like_N"/>
    <property type="match status" value="1"/>
</dbReference>
<proteinExistence type="inferred from homology"/>
<sequence length="467" mass="49597">MKKMSVAGKKFLVAGLGKSGLAAARFLKDRGGRVTAADSAGPEKLGRFFEAAREAGIALELAERFNAAFEDAERIVISPGIPHDIEPVQRARERGVSVIGEIELASRFIPAPIAAITGTNGKTTVATLVGRMLEESGARVYVGGNIGTPLIDCAGSHEKYDVVVAEISSFQLETVETFKPKTAVMLNITEDHLDRHRDMDTYAGAKARIFENQDSTDFAVLNGFDPQVLERAAGVRSTSLVFGGGKGFDGAAALQGKRIVFGPAVKRLPGFARARDIDLGQAGLVGRHNHENIAASFLAAAASGGTFEGALAALESFGGLPHRIQRVGAVDGADYYNDSKATNADAALRALEAFDRPVVLIMGGRDKNADFAVLSEAIRKRVKTLVVMGEAAKKIESALGYPAPIKRAGSMEEAVFMAHGAARPGDVVLLSPGCASFDMYESYAARGEDFARAVHEIKGRRHVEDRD</sequence>
<dbReference type="Pfam" id="PF08245">
    <property type="entry name" value="Mur_ligase_M"/>
    <property type="match status" value="1"/>
</dbReference>
<evidence type="ECO:0000256" key="7">
    <source>
        <dbReference type="HAMAP-Rule" id="MF_00639"/>
    </source>
</evidence>
<dbReference type="NCBIfam" id="TIGR01087">
    <property type="entry name" value="murD"/>
    <property type="match status" value="1"/>
</dbReference>
<dbReference type="InterPro" id="IPR036565">
    <property type="entry name" value="Mur-like_cat_sf"/>
</dbReference>
<keyword evidence="7 8" id="KW-0961">Cell wall biogenesis/degradation</keyword>
<comment type="catalytic activity">
    <reaction evidence="7 8">
        <text>UDP-N-acetyl-alpha-D-muramoyl-L-alanine + D-glutamate + ATP = UDP-N-acetyl-alpha-D-muramoyl-L-alanyl-D-glutamate + ADP + phosphate + H(+)</text>
        <dbReference type="Rhea" id="RHEA:16429"/>
        <dbReference type="ChEBI" id="CHEBI:15378"/>
        <dbReference type="ChEBI" id="CHEBI:29986"/>
        <dbReference type="ChEBI" id="CHEBI:30616"/>
        <dbReference type="ChEBI" id="CHEBI:43474"/>
        <dbReference type="ChEBI" id="CHEBI:83898"/>
        <dbReference type="ChEBI" id="CHEBI:83900"/>
        <dbReference type="ChEBI" id="CHEBI:456216"/>
        <dbReference type="EC" id="6.3.2.9"/>
    </reaction>
</comment>
<dbReference type="EC" id="6.3.2.9" evidence="7 8"/>
<dbReference type="InterPro" id="IPR013221">
    <property type="entry name" value="Mur_ligase_cen"/>
</dbReference>
<dbReference type="GO" id="GO:0008360">
    <property type="term" value="P:regulation of cell shape"/>
    <property type="evidence" value="ECO:0007669"/>
    <property type="project" value="UniProtKB-KW"/>
</dbReference>
<evidence type="ECO:0000256" key="8">
    <source>
        <dbReference type="RuleBase" id="RU003664"/>
    </source>
</evidence>
<feature type="binding site" evidence="7">
    <location>
        <begin position="118"/>
        <end position="124"/>
    </location>
    <ligand>
        <name>ATP</name>
        <dbReference type="ChEBI" id="CHEBI:30616"/>
    </ligand>
</feature>
<dbReference type="Pfam" id="PF02875">
    <property type="entry name" value="Mur_ligase_C"/>
    <property type="match status" value="1"/>
</dbReference>
<dbReference type="SUPFAM" id="SSF51984">
    <property type="entry name" value="MurCD N-terminal domain"/>
    <property type="match status" value="1"/>
</dbReference>
<dbReference type="Gene3D" id="3.40.50.720">
    <property type="entry name" value="NAD(P)-binding Rossmann-like Domain"/>
    <property type="match status" value="1"/>
</dbReference>
<evidence type="ECO:0000259" key="10">
    <source>
        <dbReference type="Pfam" id="PF08245"/>
    </source>
</evidence>
<feature type="domain" description="Mur ligase central" evidence="10">
    <location>
        <begin position="116"/>
        <end position="300"/>
    </location>
</feature>
<dbReference type="Gene3D" id="3.90.190.20">
    <property type="entry name" value="Mur ligase, C-terminal domain"/>
    <property type="match status" value="1"/>
</dbReference>
<evidence type="ECO:0000256" key="4">
    <source>
        <dbReference type="ARBA" id="ARBA00022598"/>
    </source>
</evidence>
<accession>A0A484HJI2</accession>
<keyword evidence="5 7" id="KW-0547">Nucleotide-binding</keyword>
<dbReference type="SUPFAM" id="SSF53623">
    <property type="entry name" value="MurD-like peptide ligases, catalytic domain"/>
    <property type="match status" value="1"/>
</dbReference>
<dbReference type="GO" id="GO:0008764">
    <property type="term" value="F:UDP-N-acetylmuramoylalanine-D-glutamate ligase activity"/>
    <property type="evidence" value="ECO:0007669"/>
    <property type="project" value="UniProtKB-UniRule"/>
</dbReference>
<keyword evidence="7 8" id="KW-0131">Cell cycle</keyword>
<feature type="domain" description="Mur ligase C-terminal" evidence="9">
    <location>
        <begin position="322"/>
        <end position="432"/>
    </location>
</feature>
<keyword evidence="3 7" id="KW-0963">Cytoplasm</keyword>
<protein>
    <recommendedName>
        <fullName evidence="7 8">UDP-N-acetylmuramoylalanine--D-glutamate ligase</fullName>
        <ecNumber evidence="7 8">6.3.2.9</ecNumber>
    </recommendedName>
    <alternativeName>
        <fullName evidence="7">D-glutamic acid-adding enzyme</fullName>
    </alternativeName>
    <alternativeName>
        <fullName evidence="7">UDP-N-acetylmuramoyl-L-alanyl-D-glutamate synthetase</fullName>
    </alternativeName>
</protein>
<keyword evidence="6 7" id="KW-0067">ATP-binding</keyword>
<keyword evidence="4 7" id="KW-0436">Ligase</keyword>
<evidence type="ECO:0000256" key="1">
    <source>
        <dbReference type="ARBA" id="ARBA00004496"/>
    </source>
</evidence>